<dbReference type="PANTHER" id="PTHR30619">
    <property type="entry name" value="DNA INTERNALIZATION/COMPETENCE PROTEIN COMEC/REC2"/>
    <property type="match status" value="1"/>
</dbReference>
<evidence type="ECO:0000256" key="3">
    <source>
        <dbReference type="ARBA" id="ARBA00022692"/>
    </source>
</evidence>
<keyword evidence="4 6" id="KW-1133">Transmembrane helix</keyword>
<feature type="transmembrane region" description="Helical" evidence="6">
    <location>
        <begin position="450"/>
        <end position="473"/>
    </location>
</feature>
<comment type="subcellular location">
    <subcellularLocation>
        <location evidence="1">Cell membrane</location>
        <topology evidence="1">Multi-pass membrane protein</topology>
    </subcellularLocation>
</comment>
<dbReference type="RefSeq" id="WP_054341299.1">
    <property type="nucleotide sequence ID" value="NZ_FTOE01000004.1"/>
</dbReference>
<dbReference type="Pfam" id="PF03772">
    <property type="entry name" value="Competence"/>
    <property type="match status" value="1"/>
</dbReference>
<feature type="transmembrane region" description="Helical" evidence="6">
    <location>
        <begin position="372"/>
        <end position="389"/>
    </location>
</feature>
<dbReference type="InterPro" id="IPR052159">
    <property type="entry name" value="Competence_DNA_uptake"/>
</dbReference>
<evidence type="ECO:0000313" key="9">
    <source>
        <dbReference type="Proteomes" id="UP000185999"/>
    </source>
</evidence>
<dbReference type="SMART" id="SM00849">
    <property type="entry name" value="Lactamase_B"/>
    <property type="match status" value="1"/>
</dbReference>
<dbReference type="NCBIfam" id="TIGR00361">
    <property type="entry name" value="ComEC_Rec2"/>
    <property type="match status" value="1"/>
</dbReference>
<dbReference type="InterPro" id="IPR036866">
    <property type="entry name" value="RibonucZ/Hydroxyglut_hydro"/>
</dbReference>
<evidence type="ECO:0000256" key="4">
    <source>
        <dbReference type="ARBA" id="ARBA00022989"/>
    </source>
</evidence>
<dbReference type="Pfam" id="PF00753">
    <property type="entry name" value="Lactamase_B"/>
    <property type="match status" value="1"/>
</dbReference>
<gene>
    <name evidence="8" type="ORF">SAMN05421760_104255</name>
</gene>
<dbReference type="PANTHER" id="PTHR30619:SF1">
    <property type="entry name" value="RECOMBINATION PROTEIN 2"/>
    <property type="match status" value="1"/>
</dbReference>
<protein>
    <submittedName>
        <fullName evidence="8">Competence protein ComEC</fullName>
    </submittedName>
</protein>
<evidence type="ECO:0000259" key="7">
    <source>
        <dbReference type="SMART" id="SM00849"/>
    </source>
</evidence>
<accession>A0A1N7LQQ1</accession>
<dbReference type="Proteomes" id="UP000185999">
    <property type="component" value="Unassembled WGS sequence"/>
</dbReference>
<evidence type="ECO:0000256" key="5">
    <source>
        <dbReference type="ARBA" id="ARBA00023136"/>
    </source>
</evidence>
<keyword evidence="5 6" id="KW-0472">Membrane</keyword>
<evidence type="ECO:0000256" key="1">
    <source>
        <dbReference type="ARBA" id="ARBA00004651"/>
    </source>
</evidence>
<dbReference type="EMBL" id="FTOE01000004">
    <property type="protein sequence ID" value="SIS76183.1"/>
    <property type="molecule type" value="Genomic_DNA"/>
</dbReference>
<feature type="transmembrane region" description="Helical" evidence="6">
    <location>
        <begin position="234"/>
        <end position="252"/>
    </location>
</feature>
<feature type="transmembrane region" description="Helical" evidence="6">
    <location>
        <begin position="40"/>
        <end position="60"/>
    </location>
</feature>
<name>A0A1N7LQQ1_9GAMM</name>
<feature type="transmembrane region" description="Helical" evidence="6">
    <location>
        <begin position="339"/>
        <end position="356"/>
    </location>
</feature>
<dbReference type="Pfam" id="PF13567">
    <property type="entry name" value="DUF4131"/>
    <property type="match status" value="1"/>
</dbReference>
<keyword evidence="2" id="KW-1003">Cell membrane</keyword>
<proteinExistence type="predicted"/>
<feature type="transmembrane region" description="Helical" evidence="6">
    <location>
        <begin position="272"/>
        <end position="294"/>
    </location>
</feature>
<evidence type="ECO:0000256" key="6">
    <source>
        <dbReference type="SAM" id="Phobius"/>
    </source>
</evidence>
<dbReference type="AlphaFoldDB" id="A0A1N7LQQ1"/>
<feature type="transmembrane region" description="Helical" evidence="6">
    <location>
        <begin position="424"/>
        <end position="444"/>
    </location>
</feature>
<dbReference type="SUPFAM" id="SSF56281">
    <property type="entry name" value="Metallo-hydrolase/oxidoreductase"/>
    <property type="match status" value="1"/>
</dbReference>
<dbReference type="InterPro" id="IPR004797">
    <property type="entry name" value="Competence_ComEC/Rec2"/>
</dbReference>
<feature type="transmembrane region" description="Helical" evidence="6">
    <location>
        <begin position="395"/>
        <end position="417"/>
    </location>
</feature>
<evidence type="ECO:0000313" key="8">
    <source>
        <dbReference type="EMBL" id="SIS76183.1"/>
    </source>
</evidence>
<dbReference type="OrthoDB" id="9761531at2"/>
<dbReference type="InterPro" id="IPR001279">
    <property type="entry name" value="Metallo-B-lactamas"/>
</dbReference>
<dbReference type="CDD" id="cd07731">
    <property type="entry name" value="ComA-like_MBL-fold"/>
    <property type="match status" value="1"/>
</dbReference>
<feature type="domain" description="Metallo-beta-lactamase" evidence="7">
    <location>
        <begin position="513"/>
        <end position="696"/>
    </location>
</feature>
<dbReference type="NCBIfam" id="TIGR00360">
    <property type="entry name" value="ComEC_N-term"/>
    <property type="match status" value="1"/>
</dbReference>
<keyword evidence="3 6" id="KW-0812">Transmembrane</keyword>
<dbReference type="InterPro" id="IPR035681">
    <property type="entry name" value="ComA-like_MBL"/>
</dbReference>
<organism evidence="8 9">
    <name type="scientific">Neptunomonas antarctica</name>
    <dbReference type="NCBI Taxonomy" id="619304"/>
    <lineage>
        <taxon>Bacteria</taxon>
        <taxon>Pseudomonadati</taxon>
        <taxon>Pseudomonadota</taxon>
        <taxon>Gammaproteobacteria</taxon>
        <taxon>Oceanospirillales</taxon>
        <taxon>Oceanospirillaceae</taxon>
        <taxon>Neptunomonas</taxon>
    </lineage>
</organism>
<feature type="transmembrane region" description="Helical" evidence="6">
    <location>
        <begin position="7"/>
        <end position="34"/>
    </location>
</feature>
<keyword evidence="9" id="KW-1185">Reference proteome</keyword>
<reference evidence="9" key="1">
    <citation type="submission" date="2017-01" db="EMBL/GenBank/DDBJ databases">
        <authorList>
            <person name="Varghese N."/>
            <person name="Submissions S."/>
        </authorList>
    </citation>
    <scope>NUCLEOTIDE SEQUENCE [LARGE SCALE GENOMIC DNA]</scope>
    <source>
        <strain evidence="9">DSM 22306</strain>
    </source>
</reference>
<evidence type="ECO:0000256" key="2">
    <source>
        <dbReference type="ARBA" id="ARBA00022475"/>
    </source>
</evidence>
<dbReference type="GO" id="GO:0030420">
    <property type="term" value="P:establishment of competence for transformation"/>
    <property type="evidence" value="ECO:0007669"/>
    <property type="project" value="InterPro"/>
</dbReference>
<dbReference type="GO" id="GO:0005886">
    <property type="term" value="C:plasma membrane"/>
    <property type="evidence" value="ECO:0007669"/>
    <property type="project" value="UniProtKB-SubCell"/>
</dbReference>
<dbReference type="InterPro" id="IPR004477">
    <property type="entry name" value="ComEC_N"/>
</dbReference>
<dbReference type="STRING" id="619304.SAMN05421760_104255"/>
<dbReference type="Gene3D" id="3.60.15.10">
    <property type="entry name" value="Ribonuclease Z/Hydroxyacylglutathione hydrolase-like"/>
    <property type="match status" value="1"/>
</dbReference>
<dbReference type="InterPro" id="IPR025405">
    <property type="entry name" value="DUF4131"/>
</dbReference>
<sequence>MITYIVGFFIIAWLPWLPSLLWLVGFPVVGLIIFRYCSDIRSHAFSLLLGMAIALVYGHIQLHYRFDVAQVESIWKVSGVVVQLPDQQGKQARFTLQVATISDQRGIPPNPEPRYMRLSWYKASHILKPGDRLTLNVKLRPPHTLWNPAGFDYERWALARNIDAVGYVKQMLDHQSATDTGVDLLRYRFILWLTERLKDQPVVLSTLQALLLGDKRALEDWQWTLMRNTGTTHLMVVSGLHIGVCVAFGWWFGRLIAVILFRGKEYNVPQHWLPVITALLLSGAYVGLAGFSIPTQRAWIMAAVLLGGQLRTQRPAVWTRWWLSMAVVLTLQPLAMHEIGFWLSFSAVGALLFLVTQRHKNMALFMLLKSQWWILLILSPLLLLFFGQLSLSAPIVNILAIPFVSFVLVVSIPALLISVLGFSWGLDILGVLIKALWAGLSWVNALSDQWVLAIPQPSVIAITFAILGAVMILQPVNVRLKLVGLLCWFPVFLPIKDNVPPAQIRALVFDVGQGLAVLIETNRHTLLFDTGAGYPNGGTAFERAILPYLNQQGISFLDKLVVSHDDNDHAGGVRKVAEQLSLGLVESGMPEALNIPAQNCPSDLSWKWDGVEFRYHHPEPALKATDNDRSCVLEVRSQHCSVLLTGDASVAVESQLLKSMDHVTWLVAGHHGSRTSTSEEFLQAISPEAVLISAGFLNRYRHPHADVIERIERSGSRILRTDQQGAIVLGETRNGKCRIDTWREKEKRYWSAS</sequence>